<dbReference type="AlphaFoldDB" id="A0A1I5H0G3"/>
<evidence type="ECO:0000256" key="2">
    <source>
        <dbReference type="SAM" id="Phobius"/>
    </source>
</evidence>
<feature type="compositionally biased region" description="Polar residues" evidence="1">
    <location>
        <begin position="85"/>
        <end position="97"/>
    </location>
</feature>
<dbReference type="PANTHER" id="PTHR38588">
    <property type="entry name" value="BLL0334 PROTEIN"/>
    <property type="match status" value="1"/>
</dbReference>
<accession>A0A1I5H0G3</accession>
<sequence length="222" mass="22860">MILQNSFVIDVPVEDAWKALNDPELVAPCFPGAALTEFTGDTFAGIVKVKLGPISLTYKGEGVYVERDDAARRVLISATGRDSRGNGTAKAQVTGTVSEAGPGRSEVRMTTDMAVTGRPAQFGRGVISDVADKMIGQFATCLATTLAQDDAPAAPGPGPATAPASGISARPVQPASSATSQEALDVGDLLSSMAPAWIRRWGPAVGVAVLLALVVGLARRRS</sequence>
<dbReference type="OrthoDB" id="9808623at2"/>
<evidence type="ECO:0000256" key="1">
    <source>
        <dbReference type="SAM" id="MobiDB-lite"/>
    </source>
</evidence>
<keyword evidence="2" id="KW-1133">Transmembrane helix</keyword>
<keyword evidence="4" id="KW-1185">Reference proteome</keyword>
<name>A0A1I5H0G3_PSUAM</name>
<dbReference type="PANTHER" id="PTHR38588:SF1">
    <property type="entry name" value="BLL0334 PROTEIN"/>
    <property type="match status" value="1"/>
</dbReference>
<dbReference type="STRING" id="260086.SAMN05216207_105423"/>
<dbReference type="Pfam" id="PF06240">
    <property type="entry name" value="COXG"/>
    <property type="match status" value="1"/>
</dbReference>
<gene>
    <name evidence="3" type="ORF">SAMN05216207_105423</name>
</gene>
<proteinExistence type="predicted"/>
<feature type="transmembrane region" description="Helical" evidence="2">
    <location>
        <begin position="201"/>
        <end position="218"/>
    </location>
</feature>
<keyword evidence="2" id="KW-0472">Membrane</keyword>
<reference evidence="3 4" key="1">
    <citation type="submission" date="2016-10" db="EMBL/GenBank/DDBJ databases">
        <authorList>
            <person name="de Groot N.N."/>
        </authorList>
    </citation>
    <scope>NUCLEOTIDE SEQUENCE [LARGE SCALE GENOMIC DNA]</scope>
    <source>
        <strain evidence="3 4">CGMCC 4.1877</strain>
    </source>
</reference>
<dbReference type="CDD" id="cd07823">
    <property type="entry name" value="SRPBCC_5"/>
    <property type="match status" value="1"/>
</dbReference>
<feature type="region of interest" description="Disordered" evidence="1">
    <location>
        <begin position="150"/>
        <end position="180"/>
    </location>
</feature>
<dbReference type="InterPro" id="IPR023393">
    <property type="entry name" value="START-like_dom_sf"/>
</dbReference>
<dbReference type="Gene3D" id="3.30.530.20">
    <property type="match status" value="1"/>
</dbReference>
<evidence type="ECO:0000313" key="4">
    <source>
        <dbReference type="Proteomes" id="UP000199614"/>
    </source>
</evidence>
<dbReference type="Proteomes" id="UP000199614">
    <property type="component" value="Unassembled WGS sequence"/>
</dbReference>
<protein>
    <submittedName>
        <fullName evidence="3">Carbon monoxide dehydrogenase subunit G</fullName>
    </submittedName>
</protein>
<dbReference type="SUPFAM" id="SSF55961">
    <property type="entry name" value="Bet v1-like"/>
    <property type="match status" value="1"/>
</dbReference>
<feature type="region of interest" description="Disordered" evidence="1">
    <location>
        <begin position="81"/>
        <end position="104"/>
    </location>
</feature>
<dbReference type="EMBL" id="FOUY01000054">
    <property type="protein sequence ID" value="SFO41699.1"/>
    <property type="molecule type" value="Genomic_DNA"/>
</dbReference>
<dbReference type="RefSeq" id="WP_093354803.1">
    <property type="nucleotide sequence ID" value="NZ_FOUY01000054.1"/>
</dbReference>
<evidence type="ECO:0000313" key="3">
    <source>
        <dbReference type="EMBL" id="SFO41699.1"/>
    </source>
</evidence>
<organism evidence="3 4">
    <name type="scientific">Pseudonocardia ammonioxydans</name>
    <dbReference type="NCBI Taxonomy" id="260086"/>
    <lineage>
        <taxon>Bacteria</taxon>
        <taxon>Bacillati</taxon>
        <taxon>Actinomycetota</taxon>
        <taxon>Actinomycetes</taxon>
        <taxon>Pseudonocardiales</taxon>
        <taxon>Pseudonocardiaceae</taxon>
        <taxon>Pseudonocardia</taxon>
    </lineage>
</organism>
<keyword evidence="2" id="KW-0812">Transmembrane</keyword>
<dbReference type="InterPro" id="IPR010419">
    <property type="entry name" value="CO_DH_gsu"/>
</dbReference>